<dbReference type="PANTHER" id="PTHR31170:SF25">
    <property type="entry name" value="BNAA09G04570D PROTEIN"/>
    <property type="match status" value="1"/>
</dbReference>
<dbReference type="EMBL" id="OU503058">
    <property type="protein sequence ID" value="CAI9786935.1"/>
    <property type="molecule type" value="Genomic_DNA"/>
</dbReference>
<dbReference type="Proteomes" id="UP000834106">
    <property type="component" value="Chromosome 23"/>
</dbReference>
<evidence type="ECO:0000256" key="1">
    <source>
        <dbReference type="SAM" id="Phobius"/>
    </source>
</evidence>
<evidence type="ECO:0000313" key="3">
    <source>
        <dbReference type="Proteomes" id="UP000834106"/>
    </source>
</evidence>
<dbReference type="InterPro" id="IPR004158">
    <property type="entry name" value="DUF247_pln"/>
</dbReference>
<keyword evidence="1" id="KW-0812">Transmembrane</keyword>
<sequence>MVAYEACIVVWPMVLARYTELMNGIIDTEKDASFLRNKGIIINPLKSDKEVADLWNGMSKSIRFTNVSFIDKVIVDVNKYYNGRWKVKFGKFMKKYIFGSWQILSFLAANMLLLLTWLQAFCQVYSCRLIFPIKALELAVTY</sequence>
<gene>
    <name evidence="2" type="ORF">FPE_LOCUS34365</name>
</gene>
<dbReference type="PANTHER" id="PTHR31170">
    <property type="entry name" value="BNAC04G53230D PROTEIN"/>
    <property type="match status" value="1"/>
</dbReference>
<protein>
    <submittedName>
        <fullName evidence="2">Uncharacterized protein</fullName>
    </submittedName>
</protein>
<reference evidence="2" key="1">
    <citation type="submission" date="2023-05" db="EMBL/GenBank/DDBJ databases">
        <authorList>
            <person name="Huff M."/>
        </authorList>
    </citation>
    <scope>NUCLEOTIDE SEQUENCE</scope>
</reference>
<feature type="transmembrane region" description="Helical" evidence="1">
    <location>
        <begin position="96"/>
        <end position="118"/>
    </location>
</feature>
<keyword evidence="3" id="KW-1185">Reference proteome</keyword>
<name>A0AAD2AF78_9LAMI</name>
<keyword evidence="1" id="KW-0472">Membrane</keyword>
<evidence type="ECO:0000313" key="2">
    <source>
        <dbReference type="EMBL" id="CAI9786935.1"/>
    </source>
</evidence>
<dbReference type="AlphaFoldDB" id="A0AAD2AF78"/>
<proteinExistence type="predicted"/>
<keyword evidence="1" id="KW-1133">Transmembrane helix</keyword>
<dbReference type="Pfam" id="PF03140">
    <property type="entry name" value="DUF247"/>
    <property type="match status" value="1"/>
</dbReference>
<organism evidence="2 3">
    <name type="scientific">Fraxinus pennsylvanica</name>
    <dbReference type="NCBI Taxonomy" id="56036"/>
    <lineage>
        <taxon>Eukaryota</taxon>
        <taxon>Viridiplantae</taxon>
        <taxon>Streptophyta</taxon>
        <taxon>Embryophyta</taxon>
        <taxon>Tracheophyta</taxon>
        <taxon>Spermatophyta</taxon>
        <taxon>Magnoliopsida</taxon>
        <taxon>eudicotyledons</taxon>
        <taxon>Gunneridae</taxon>
        <taxon>Pentapetalae</taxon>
        <taxon>asterids</taxon>
        <taxon>lamiids</taxon>
        <taxon>Lamiales</taxon>
        <taxon>Oleaceae</taxon>
        <taxon>Oleeae</taxon>
        <taxon>Fraxinus</taxon>
    </lineage>
</organism>
<accession>A0AAD2AF78</accession>